<evidence type="ECO:0000313" key="3">
    <source>
        <dbReference type="Proteomes" id="UP001236014"/>
    </source>
</evidence>
<feature type="chain" id="PRO_5040849498" evidence="1">
    <location>
        <begin position="26"/>
        <end position="195"/>
    </location>
</feature>
<keyword evidence="3" id="KW-1185">Reference proteome</keyword>
<organism evidence="2 3">
    <name type="scientific">Amycolatopsis carbonis</name>
    <dbReference type="NCBI Taxonomy" id="715471"/>
    <lineage>
        <taxon>Bacteria</taxon>
        <taxon>Bacillati</taxon>
        <taxon>Actinomycetota</taxon>
        <taxon>Actinomycetes</taxon>
        <taxon>Pseudonocardiales</taxon>
        <taxon>Pseudonocardiaceae</taxon>
        <taxon>Amycolatopsis</taxon>
    </lineage>
</organism>
<reference evidence="2 3" key="1">
    <citation type="submission" date="2023-06" db="EMBL/GenBank/DDBJ databases">
        <authorList>
            <person name="Oyuntsetseg B."/>
            <person name="Kim S.B."/>
        </authorList>
    </citation>
    <scope>NUCLEOTIDE SEQUENCE [LARGE SCALE GENOMIC DNA]</scope>
    <source>
        <strain evidence="2 3">2-15</strain>
    </source>
</reference>
<dbReference type="EMBL" id="CP127294">
    <property type="protein sequence ID" value="WIX75994.1"/>
    <property type="molecule type" value="Genomic_DNA"/>
</dbReference>
<evidence type="ECO:0000313" key="2">
    <source>
        <dbReference type="EMBL" id="WIX75994.1"/>
    </source>
</evidence>
<accession>A0A9Y2IAH4</accession>
<dbReference type="Proteomes" id="UP001236014">
    <property type="component" value="Chromosome"/>
</dbReference>
<sequence length="195" mass="20985">MKRSVQLIFGVLLALLLIEPGQAGAAPATQHFMADASAAGLSHAQVDWLQRAVDTYLSKTEGKQTSPNTIDLNGTGEVQIALPGEQHPRDFAHPGSRLPDPCAGGTALGYVCAYSDAWGAGSIVAGYYCNQNYYLNQDIFWNTFTGSWGSNQYGGAQGAFFTPDGHVADWIPEQGNNQNYSWVDHQVKSFIPCGL</sequence>
<protein>
    <submittedName>
        <fullName evidence="2">Uncharacterized protein</fullName>
    </submittedName>
</protein>
<feature type="signal peptide" evidence="1">
    <location>
        <begin position="1"/>
        <end position="25"/>
    </location>
</feature>
<gene>
    <name evidence="2" type="ORF">QRX50_31540</name>
</gene>
<dbReference type="AlphaFoldDB" id="A0A9Y2IAH4"/>
<keyword evidence="1" id="KW-0732">Signal</keyword>
<name>A0A9Y2IAH4_9PSEU</name>
<evidence type="ECO:0000256" key="1">
    <source>
        <dbReference type="SAM" id="SignalP"/>
    </source>
</evidence>
<proteinExistence type="predicted"/>
<dbReference type="RefSeq" id="WP_285966756.1">
    <property type="nucleotide sequence ID" value="NZ_CP127294.1"/>
</dbReference>
<dbReference type="KEGG" id="acab:QRX50_31540"/>